<dbReference type="InterPro" id="IPR036396">
    <property type="entry name" value="Cyt_P450_sf"/>
</dbReference>
<dbReference type="SUPFAM" id="SSF48264">
    <property type="entry name" value="Cytochrome P450"/>
    <property type="match status" value="1"/>
</dbReference>
<dbReference type="CDD" id="cd11063">
    <property type="entry name" value="CYP52"/>
    <property type="match status" value="1"/>
</dbReference>
<dbReference type="PANTHER" id="PTHR24287:SF17">
    <property type="entry name" value="P450, PUTATIVE (EUROFUNG)-RELATED"/>
    <property type="match status" value="1"/>
</dbReference>
<comment type="caution">
    <text evidence="12">The sequence shown here is derived from an EMBL/GenBank/DDBJ whole genome shotgun (WGS) entry which is preliminary data.</text>
</comment>
<dbReference type="Proteomes" id="UP000433883">
    <property type="component" value="Unassembled WGS sequence"/>
</dbReference>
<comment type="similarity">
    <text evidence="2 9">Belongs to the cytochrome P450 family.</text>
</comment>
<dbReference type="GO" id="GO:0016712">
    <property type="term" value="F:oxidoreductase activity, acting on paired donors, with incorporation or reduction of molecular oxygen, reduced flavin or flavoprotein as one donor, and incorporation of one atom of oxygen"/>
    <property type="evidence" value="ECO:0007669"/>
    <property type="project" value="InterPro"/>
</dbReference>
<evidence type="ECO:0000256" key="6">
    <source>
        <dbReference type="ARBA" id="ARBA00023004"/>
    </source>
</evidence>
<keyword evidence="5 9" id="KW-0560">Oxidoreductase</keyword>
<proteinExistence type="inferred from homology"/>
<gene>
    <name evidence="11" type="ORF">BLS_006008</name>
    <name evidence="12" type="ORF">EG327_004958</name>
    <name evidence="10" type="ORF">EG328_010964</name>
</gene>
<evidence type="ECO:0000313" key="10">
    <source>
        <dbReference type="EMBL" id="KAE9963882.1"/>
    </source>
</evidence>
<reference evidence="12 14" key="1">
    <citation type="submission" date="2019-07" db="EMBL/GenBank/DDBJ databases">
        <title>Venturia inaequalis Genome Resource.</title>
        <authorList>
            <person name="Lichtner F.J."/>
        </authorList>
    </citation>
    <scope>NUCLEOTIDE SEQUENCE [LARGE SCALE GENOMIC DNA]</scope>
    <source>
        <strain evidence="10 13">120213</strain>
        <strain evidence="11">Bline_iso_100314</strain>
        <strain evidence="12 14">DMI_063113</strain>
    </source>
</reference>
<evidence type="ECO:0000256" key="4">
    <source>
        <dbReference type="ARBA" id="ARBA00022723"/>
    </source>
</evidence>
<protein>
    <recommendedName>
        <fullName evidence="15">Cytochrome P450 alkane hydroxylase</fullName>
    </recommendedName>
</protein>
<dbReference type="Proteomes" id="UP000447873">
    <property type="component" value="Unassembled WGS sequence"/>
</dbReference>
<evidence type="ECO:0000256" key="1">
    <source>
        <dbReference type="ARBA" id="ARBA00001971"/>
    </source>
</evidence>
<evidence type="ECO:0000313" key="14">
    <source>
        <dbReference type="Proteomes" id="UP000490939"/>
    </source>
</evidence>
<keyword evidence="3 8" id="KW-0349">Heme</keyword>
<dbReference type="OrthoDB" id="1470350at2759"/>
<dbReference type="PROSITE" id="PS00086">
    <property type="entry name" value="CYTOCHROME_P450"/>
    <property type="match status" value="1"/>
</dbReference>
<feature type="binding site" description="axial binding residue" evidence="8">
    <location>
        <position position="453"/>
    </location>
    <ligand>
        <name>heme</name>
        <dbReference type="ChEBI" id="CHEBI:30413"/>
    </ligand>
    <ligandPart>
        <name>Fe</name>
        <dbReference type="ChEBI" id="CHEBI:18248"/>
    </ligandPart>
</feature>
<dbReference type="InterPro" id="IPR002974">
    <property type="entry name" value="Cyt_P450_E_CYP52_ascomycetes"/>
</dbReference>
<dbReference type="EMBL" id="WNWQ01000428">
    <property type="protein sequence ID" value="KAE9968130.1"/>
    <property type="molecule type" value="Genomic_DNA"/>
</dbReference>
<organism evidence="12 14">
    <name type="scientific">Venturia inaequalis</name>
    <name type="common">Apple scab fungus</name>
    <dbReference type="NCBI Taxonomy" id="5025"/>
    <lineage>
        <taxon>Eukaryota</taxon>
        <taxon>Fungi</taxon>
        <taxon>Dikarya</taxon>
        <taxon>Ascomycota</taxon>
        <taxon>Pezizomycotina</taxon>
        <taxon>Dothideomycetes</taxon>
        <taxon>Pleosporomycetidae</taxon>
        <taxon>Venturiales</taxon>
        <taxon>Venturiaceae</taxon>
        <taxon>Venturia</taxon>
    </lineage>
</organism>
<dbReference type="EMBL" id="WNWS01000767">
    <property type="protein sequence ID" value="KAE9963882.1"/>
    <property type="molecule type" value="Genomic_DNA"/>
</dbReference>
<name>A0A8H3ZC14_VENIN</name>
<accession>A0A8H3ZC14</accession>
<evidence type="ECO:0000313" key="12">
    <source>
        <dbReference type="EMBL" id="KAE9993474.1"/>
    </source>
</evidence>
<dbReference type="InterPro" id="IPR001128">
    <property type="entry name" value="Cyt_P450"/>
</dbReference>
<evidence type="ECO:0008006" key="15">
    <source>
        <dbReference type="Google" id="ProtNLM"/>
    </source>
</evidence>
<sequence>MTEYGPSTLLAIIALACVSAVAYGRVTLYLTRRRFKLDHGCKPLQKMYPLKDKILGLDSMFQTMKAAKEHRLLDRVLNNYRTIGNTFGTRVFTQKVIVTCEPQNVKTLLSLRFKDFGIGSRQITLGPLLGRGIFTMDGQFWSHSRAMIRPNFVRDQVADLQTFEKHIQHLWKLIPRDGSTFDLQELFFRFTIDSATEFLFGQSTQTLNPAKVGGPDGAKFARAFNEAQDACAMRFRLGGLRYFYRDPKGKEATRLCHEFVGQFVDEAVRYREHDVEKKGAVDERYVFLHELAKDTKDKIRLRDELLNVLLAGRDTTASLLSNLFFMLAKRPEIFRKLRNEVEETLGGELPTYEQIKSMKYLKYCLNESLRLHPVVPGNSRIALQDSVIPVGGGPEGKDPVFVPKGHLVVYNTYSMHRRKDFYGEDADEFKPERWETLRPGWEYLPFNGGPRICLGQQYALTEAGYVTIRLCQEFKELISRDDRPWMESLTLTVCSKNGVQVGLTPA</sequence>
<evidence type="ECO:0000256" key="3">
    <source>
        <dbReference type="ARBA" id="ARBA00022617"/>
    </source>
</evidence>
<evidence type="ECO:0000256" key="9">
    <source>
        <dbReference type="RuleBase" id="RU000461"/>
    </source>
</evidence>
<evidence type="ECO:0000256" key="8">
    <source>
        <dbReference type="PIRSR" id="PIRSR602402-1"/>
    </source>
</evidence>
<evidence type="ECO:0000256" key="2">
    <source>
        <dbReference type="ARBA" id="ARBA00010617"/>
    </source>
</evidence>
<dbReference type="PRINTS" id="PR01239">
    <property type="entry name" value="EP450IICYP52"/>
</dbReference>
<keyword evidence="4 8" id="KW-0479">Metal-binding</keyword>
<dbReference type="InterPro" id="IPR017972">
    <property type="entry name" value="Cyt_P450_CS"/>
</dbReference>
<dbReference type="GO" id="GO:0020037">
    <property type="term" value="F:heme binding"/>
    <property type="evidence" value="ECO:0007669"/>
    <property type="project" value="InterPro"/>
</dbReference>
<evidence type="ECO:0000313" key="11">
    <source>
        <dbReference type="EMBL" id="KAE9968130.1"/>
    </source>
</evidence>
<dbReference type="Gene3D" id="1.10.630.10">
    <property type="entry name" value="Cytochrome P450"/>
    <property type="match status" value="1"/>
</dbReference>
<keyword evidence="6 8" id="KW-0408">Iron</keyword>
<dbReference type="InterPro" id="IPR047146">
    <property type="entry name" value="Cyt_P450_E_CYP52_fungi"/>
</dbReference>
<evidence type="ECO:0000313" key="13">
    <source>
        <dbReference type="Proteomes" id="UP000447873"/>
    </source>
</evidence>
<dbReference type="PANTHER" id="PTHR24287">
    <property type="entry name" value="P450, PUTATIVE (EUROFUNG)-RELATED"/>
    <property type="match status" value="1"/>
</dbReference>
<keyword evidence="14" id="KW-1185">Reference proteome</keyword>
<dbReference type="PRINTS" id="PR00385">
    <property type="entry name" value="P450"/>
</dbReference>
<dbReference type="EMBL" id="WNWR01000029">
    <property type="protein sequence ID" value="KAE9993474.1"/>
    <property type="molecule type" value="Genomic_DNA"/>
</dbReference>
<dbReference type="Pfam" id="PF00067">
    <property type="entry name" value="p450"/>
    <property type="match status" value="1"/>
</dbReference>
<dbReference type="GO" id="GO:0005506">
    <property type="term" value="F:iron ion binding"/>
    <property type="evidence" value="ECO:0007669"/>
    <property type="project" value="InterPro"/>
</dbReference>
<dbReference type="AlphaFoldDB" id="A0A8H3ZC14"/>
<comment type="cofactor">
    <cofactor evidence="1 8">
        <name>heme</name>
        <dbReference type="ChEBI" id="CHEBI:30413"/>
    </cofactor>
</comment>
<evidence type="ECO:0000256" key="7">
    <source>
        <dbReference type="ARBA" id="ARBA00023033"/>
    </source>
</evidence>
<dbReference type="Proteomes" id="UP000490939">
    <property type="component" value="Unassembled WGS sequence"/>
</dbReference>
<keyword evidence="7 9" id="KW-0503">Monooxygenase</keyword>
<evidence type="ECO:0000256" key="5">
    <source>
        <dbReference type="ARBA" id="ARBA00023002"/>
    </source>
</evidence>
<dbReference type="InterPro" id="IPR002402">
    <property type="entry name" value="Cyt_P450_E_grp-II"/>
</dbReference>
<dbReference type="PRINTS" id="PR00464">
    <property type="entry name" value="EP450II"/>
</dbReference>